<organism evidence="2">
    <name type="scientific">Candidatus Atribacter allofermentans</name>
    <dbReference type="NCBI Taxonomy" id="1852833"/>
    <lineage>
        <taxon>Bacteria</taxon>
        <taxon>Pseudomonadati</taxon>
        <taxon>Atribacterota</taxon>
        <taxon>Atribacteria</taxon>
        <taxon>Atribacterales</taxon>
        <taxon>Atribacteraceae</taxon>
        <taxon>Atribacter</taxon>
    </lineage>
</organism>
<proteinExistence type="predicted"/>
<dbReference type="AlphaFoldDB" id="A0A1V5SJB8"/>
<gene>
    <name evidence="2" type="primary">rshA</name>
    <name evidence="2" type="ORF">BWY41_02161</name>
</gene>
<evidence type="ECO:0000259" key="1">
    <source>
        <dbReference type="Pfam" id="PF13490"/>
    </source>
</evidence>
<feature type="domain" description="Putative zinc-finger" evidence="1">
    <location>
        <begin position="3"/>
        <end position="37"/>
    </location>
</feature>
<comment type="caution">
    <text evidence="2">The sequence shown here is derived from an EMBL/GenBank/DDBJ whole genome shotgun (WGS) entry which is preliminary data.</text>
</comment>
<dbReference type="Proteomes" id="UP000485569">
    <property type="component" value="Unassembled WGS sequence"/>
</dbReference>
<sequence length="75" mass="8839">MDCKEAVEKLYLYLDGEILTPQERKDFEDHLKICRKCCEKFDFEKNLWNLIKSKCLDTPLPATLVNKVLTVINSF</sequence>
<accession>A0A1V5SJB8</accession>
<dbReference type="Pfam" id="PF13490">
    <property type="entry name" value="zf-HC2"/>
    <property type="match status" value="1"/>
</dbReference>
<dbReference type="InterPro" id="IPR027383">
    <property type="entry name" value="Znf_put"/>
</dbReference>
<dbReference type="EMBL" id="MWBQ01000218">
    <property type="protein sequence ID" value="OQA54333.1"/>
    <property type="molecule type" value="Genomic_DNA"/>
</dbReference>
<evidence type="ECO:0000313" key="2">
    <source>
        <dbReference type="EMBL" id="OQA54333.1"/>
    </source>
</evidence>
<name>A0A1V5SJB8_9BACT</name>
<protein>
    <submittedName>
        <fullName evidence="2">Anti-sigma factor RshA</fullName>
    </submittedName>
</protein>
<reference evidence="2" key="1">
    <citation type="submission" date="2017-02" db="EMBL/GenBank/DDBJ databases">
        <title>Delving into the versatile metabolic prowess of the omnipresent phylum Bacteroidetes.</title>
        <authorList>
            <person name="Nobu M.K."/>
            <person name="Mei R."/>
            <person name="Narihiro T."/>
            <person name="Kuroda K."/>
            <person name="Liu W.-T."/>
        </authorList>
    </citation>
    <scope>NUCLEOTIDE SEQUENCE</scope>
    <source>
        <strain evidence="2">ADurb.Bin276</strain>
    </source>
</reference>